<evidence type="ECO:0000256" key="8">
    <source>
        <dbReference type="ARBA" id="ARBA00023012"/>
    </source>
</evidence>
<feature type="transmembrane region" description="Helical" evidence="9">
    <location>
        <begin position="188"/>
        <end position="208"/>
    </location>
</feature>
<evidence type="ECO:0000313" key="13">
    <source>
        <dbReference type="Proteomes" id="UP001501009"/>
    </source>
</evidence>
<dbReference type="Pfam" id="PF13796">
    <property type="entry name" value="Sensor"/>
    <property type="match status" value="1"/>
</dbReference>
<keyword evidence="8" id="KW-0902">Two-component regulatory system</keyword>
<dbReference type="InterPro" id="IPR011712">
    <property type="entry name" value="Sig_transdc_His_kin_sub3_dim/P"/>
</dbReference>
<gene>
    <name evidence="12" type="ORF">GCM10022403_045500</name>
</gene>
<feature type="domain" description="Signal transduction histidine kinase subgroup 3 dimerisation and phosphoacceptor" evidence="10">
    <location>
        <begin position="252"/>
        <end position="323"/>
    </location>
</feature>
<protein>
    <recommendedName>
        <fullName evidence="2">histidine kinase</fullName>
        <ecNumber evidence="2">2.7.13.3</ecNumber>
    </recommendedName>
</protein>
<keyword evidence="5" id="KW-0547">Nucleotide-binding</keyword>
<dbReference type="SUPFAM" id="SSF55874">
    <property type="entry name" value="ATPase domain of HSP90 chaperone/DNA topoisomerase II/histidine kinase"/>
    <property type="match status" value="1"/>
</dbReference>
<evidence type="ECO:0000256" key="2">
    <source>
        <dbReference type="ARBA" id="ARBA00012438"/>
    </source>
</evidence>
<dbReference type="InterPro" id="IPR036890">
    <property type="entry name" value="HATPase_C_sf"/>
</dbReference>
<comment type="caution">
    <text evidence="12">The sequence shown here is derived from an EMBL/GenBank/DDBJ whole genome shotgun (WGS) entry which is preliminary data.</text>
</comment>
<dbReference type="PANTHER" id="PTHR24421:SF10">
    <property type="entry name" value="NITRATE_NITRITE SENSOR PROTEIN NARQ"/>
    <property type="match status" value="1"/>
</dbReference>
<evidence type="ECO:0000256" key="5">
    <source>
        <dbReference type="ARBA" id="ARBA00022741"/>
    </source>
</evidence>
<proteinExistence type="predicted"/>
<dbReference type="Proteomes" id="UP001501009">
    <property type="component" value="Unassembled WGS sequence"/>
</dbReference>
<dbReference type="InterPro" id="IPR025828">
    <property type="entry name" value="Put_sensor_dom"/>
</dbReference>
<feature type="transmembrane region" description="Helical" evidence="9">
    <location>
        <begin position="27"/>
        <end position="50"/>
    </location>
</feature>
<evidence type="ECO:0000256" key="6">
    <source>
        <dbReference type="ARBA" id="ARBA00022777"/>
    </source>
</evidence>
<dbReference type="Gene3D" id="1.20.5.1930">
    <property type="match status" value="1"/>
</dbReference>
<sequence>MHDTYTGAVRRWAVLRAPFTTRAWAEVAYCLLGFPVAVIGFVLVLVLLVLGAGLTVSLLGAVLGLLLVVVSTGLARVFAAVHRGLAAGLLGERVPSPMLLRPAGRAFARLDARLRDAAGWRSAAYVLVKLPVAAVELYAVGWWLTGLLNLSAPLRWAAFGQRPHEGAEGMPTITPIPVGGGAPHSTSFAGTFVAAAIGAVTLLAAPWVTRGIVAVDRWLVRALLGPGELAQRVRNLEETRALAVDDSAALLRRLERDLHDGAQVRLVALAMSLDMAKEGLGADGEPVADPGRLRRLLETAHSNATEALTELRDLARGLHPPVLDDGLPDALATLAARSTVPVELTVDIPERPTPAIETIAYFCAAELLTNVIKHSGARRAVLRARQEEGLLRLCLTDDGHGGATLGAGSGLPGLTQRVRTVDGTLDISSPDGGPTAVTVALPLHA</sequence>
<keyword evidence="3" id="KW-0597">Phosphoprotein</keyword>
<dbReference type="RefSeq" id="WP_275776165.1">
    <property type="nucleotide sequence ID" value="NZ_BAABDE010000020.1"/>
</dbReference>
<dbReference type="EC" id="2.7.13.3" evidence="2"/>
<dbReference type="CDD" id="cd16917">
    <property type="entry name" value="HATPase_UhpB-NarQ-NarX-like"/>
    <property type="match status" value="1"/>
</dbReference>
<evidence type="ECO:0000256" key="9">
    <source>
        <dbReference type="SAM" id="Phobius"/>
    </source>
</evidence>
<evidence type="ECO:0000256" key="1">
    <source>
        <dbReference type="ARBA" id="ARBA00000085"/>
    </source>
</evidence>
<evidence type="ECO:0000256" key="3">
    <source>
        <dbReference type="ARBA" id="ARBA00022553"/>
    </source>
</evidence>
<keyword evidence="7" id="KW-0067">ATP-binding</keyword>
<dbReference type="Gene3D" id="3.30.565.10">
    <property type="entry name" value="Histidine kinase-like ATPase, C-terminal domain"/>
    <property type="match status" value="1"/>
</dbReference>
<keyword evidence="9" id="KW-1133">Transmembrane helix</keyword>
<feature type="domain" description="Putative sensor" evidence="11">
    <location>
        <begin position="29"/>
        <end position="224"/>
    </location>
</feature>
<name>A0ABP7I3Z0_9ACTN</name>
<keyword evidence="13" id="KW-1185">Reference proteome</keyword>
<accession>A0ABP7I3Z0</accession>
<comment type="catalytic activity">
    <reaction evidence="1">
        <text>ATP + protein L-histidine = ADP + protein N-phospho-L-histidine.</text>
        <dbReference type="EC" id="2.7.13.3"/>
    </reaction>
</comment>
<reference evidence="13" key="1">
    <citation type="journal article" date="2019" name="Int. J. Syst. Evol. Microbiol.">
        <title>The Global Catalogue of Microorganisms (GCM) 10K type strain sequencing project: providing services to taxonomists for standard genome sequencing and annotation.</title>
        <authorList>
            <consortium name="The Broad Institute Genomics Platform"/>
            <consortium name="The Broad Institute Genome Sequencing Center for Infectious Disease"/>
            <person name="Wu L."/>
            <person name="Ma J."/>
        </authorList>
    </citation>
    <scope>NUCLEOTIDE SEQUENCE [LARGE SCALE GENOMIC DNA]</scope>
    <source>
        <strain evidence="13">JCM 17138</strain>
    </source>
</reference>
<organism evidence="12 13">
    <name type="scientific">Streptomyces coacervatus</name>
    <dbReference type="NCBI Taxonomy" id="647381"/>
    <lineage>
        <taxon>Bacteria</taxon>
        <taxon>Bacillati</taxon>
        <taxon>Actinomycetota</taxon>
        <taxon>Actinomycetes</taxon>
        <taxon>Kitasatosporales</taxon>
        <taxon>Streptomycetaceae</taxon>
        <taxon>Streptomyces</taxon>
    </lineage>
</organism>
<dbReference type="PANTHER" id="PTHR24421">
    <property type="entry name" value="NITRATE/NITRITE SENSOR PROTEIN NARX-RELATED"/>
    <property type="match status" value="1"/>
</dbReference>
<dbReference type="EMBL" id="BAABDE010000020">
    <property type="protein sequence ID" value="GAA3806366.1"/>
    <property type="molecule type" value="Genomic_DNA"/>
</dbReference>
<dbReference type="Pfam" id="PF07730">
    <property type="entry name" value="HisKA_3"/>
    <property type="match status" value="1"/>
</dbReference>
<keyword evidence="9" id="KW-0472">Membrane</keyword>
<evidence type="ECO:0000259" key="11">
    <source>
        <dbReference type="Pfam" id="PF13796"/>
    </source>
</evidence>
<dbReference type="InterPro" id="IPR050482">
    <property type="entry name" value="Sensor_HK_TwoCompSys"/>
</dbReference>
<evidence type="ECO:0000256" key="7">
    <source>
        <dbReference type="ARBA" id="ARBA00022840"/>
    </source>
</evidence>
<keyword evidence="4" id="KW-0808">Transferase</keyword>
<keyword evidence="6" id="KW-0418">Kinase</keyword>
<keyword evidence="9" id="KW-0812">Transmembrane</keyword>
<evidence type="ECO:0000313" key="12">
    <source>
        <dbReference type="EMBL" id="GAA3806366.1"/>
    </source>
</evidence>
<evidence type="ECO:0000256" key="4">
    <source>
        <dbReference type="ARBA" id="ARBA00022679"/>
    </source>
</evidence>
<feature type="transmembrane region" description="Helical" evidence="9">
    <location>
        <begin position="56"/>
        <end position="79"/>
    </location>
</feature>
<evidence type="ECO:0000259" key="10">
    <source>
        <dbReference type="Pfam" id="PF07730"/>
    </source>
</evidence>
<feature type="transmembrane region" description="Helical" evidence="9">
    <location>
        <begin position="123"/>
        <end position="144"/>
    </location>
</feature>